<accession>A0A6J6XYU5</accession>
<protein>
    <submittedName>
        <fullName evidence="8">Unannotated protein</fullName>
    </submittedName>
</protein>
<dbReference type="EMBL" id="CAFBNJ010000022">
    <property type="protein sequence ID" value="CAB4947379.1"/>
    <property type="molecule type" value="Genomic_DNA"/>
</dbReference>
<reference evidence="8" key="1">
    <citation type="submission" date="2020-05" db="EMBL/GenBank/DDBJ databases">
        <authorList>
            <person name="Chiriac C."/>
            <person name="Salcher M."/>
            <person name="Ghai R."/>
            <person name="Kavagutti S V."/>
        </authorList>
    </citation>
    <scope>NUCLEOTIDE SEQUENCE</scope>
</reference>
<dbReference type="EMBL" id="CAFAAD010000017">
    <property type="protein sequence ID" value="CAB4785349.1"/>
    <property type="molecule type" value="Genomic_DNA"/>
</dbReference>
<evidence type="ECO:0000313" key="10">
    <source>
        <dbReference type="EMBL" id="CAB4972755.1"/>
    </source>
</evidence>
<evidence type="ECO:0000313" key="9">
    <source>
        <dbReference type="EMBL" id="CAB4947379.1"/>
    </source>
</evidence>
<dbReference type="EMBL" id="CAFBOK010000015">
    <property type="protein sequence ID" value="CAB4972755.1"/>
    <property type="molecule type" value="Genomic_DNA"/>
</dbReference>
<dbReference type="EMBL" id="CAFAAM010000060">
    <property type="protein sequence ID" value="CAB4800754.1"/>
    <property type="molecule type" value="Genomic_DNA"/>
</dbReference>
<dbReference type="EMBL" id="CAEZVC010000027">
    <property type="protein sequence ID" value="CAB4619352.1"/>
    <property type="molecule type" value="Genomic_DNA"/>
</dbReference>
<sequence>MTEQRPIGKVYNIAPQPHDESNTKWIDAGAVRIGVEYRDVSPEDLEALYSRDAAELAELREKSPVGGFSDEGVSLHVAGADDGHEYLRFDVFDGEPHYHYVHKIGPGGEVTNQVIDFDAAAEGDMLEWALARIATRLPEMLRAAGGADLAGMIDQSELGAALDHVARLATAAQSAYRAGREGENCR</sequence>
<evidence type="ECO:0000313" key="5">
    <source>
        <dbReference type="EMBL" id="CAB4619352.1"/>
    </source>
</evidence>
<dbReference type="EMBL" id="CAEZXY010000035">
    <property type="protein sequence ID" value="CAB4708028.1"/>
    <property type="molecule type" value="Genomic_DNA"/>
</dbReference>
<evidence type="ECO:0000313" key="8">
    <source>
        <dbReference type="EMBL" id="CAB4800754.1"/>
    </source>
</evidence>
<evidence type="ECO:0000313" key="6">
    <source>
        <dbReference type="EMBL" id="CAB4708028.1"/>
    </source>
</evidence>
<proteinExistence type="predicted"/>
<dbReference type="EMBL" id="CAEZTY010000033">
    <property type="protein sequence ID" value="CAB4586235.1"/>
    <property type="molecule type" value="Genomic_DNA"/>
</dbReference>
<dbReference type="EMBL" id="CAESAL010000036">
    <property type="protein sequence ID" value="CAB4342442.1"/>
    <property type="molecule type" value="Genomic_DNA"/>
</dbReference>
<gene>
    <name evidence="4" type="ORF">UFOPK1762_01018</name>
    <name evidence="5" type="ORF">UFOPK1906_00632</name>
    <name evidence="6" type="ORF">UFOPK2624_00929</name>
    <name evidence="7" type="ORF">UFOPK2969_00369</name>
    <name evidence="8" type="ORF">UFOPK3010_00587</name>
    <name evidence="2" type="ORF">UFOPK3331_01119</name>
    <name evidence="9" type="ORF">UFOPK3785_00605</name>
    <name evidence="10" type="ORF">UFOPK3927_00233</name>
    <name evidence="3" type="ORF">UFOPK4201_00150</name>
</gene>
<dbReference type="InterPro" id="IPR056117">
    <property type="entry name" value="DUF7700"/>
</dbReference>
<dbReference type="EMBL" id="CAEUNJ010000004">
    <property type="protein sequence ID" value="CAB4370347.1"/>
    <property type="molecule type" value="Genomic_DNA"/>
</dbReference>
<evidence type="ECO:0000313" key="7">
    <source>
        <dbReference type="EMBL" id="CAB4785349.1"/>
    </source>
</evidence>
<organism evidence="8">
    <name type="scientific">freshwater metagenome</name>
    <dbReference type="NCBI Taxonomy" id="449393"/>
    <lineage>
        <taxon>unclassified sequences</taxon>
        <taxon>metagenomes</taxon>
        <taxon>ecological metagenomes</taxon>
    </lineage>
</organism>
<evidence type="ECO:0000313" key="2">
    <source>
        <dbReference type="EMBL" id="CAB4342442.1"/>
    </source>
</evidence>
<name>A0A6J6XYU5_9ZZZZ</name>
<evidence type="ECO:0000313" key="4">
    <source>
        <dbReference type="EMBL" id="CAB4586235.1"/>
    </source>
</evidence>
<evidence type="ECO:0000313" key="3">
    <source>
        <dbReference type="EMBL" id="CAB4370347.1"/>
    </source>
</evidence>
<dbReference type="Pfam" id="PF24777">
    <property type="entry name" value="DUF7700"/>
    <property type="match status" value="1"/>
</dbReference>
<feature type="domain" description="DUF7700" evidence="1">
    <location>
        <begin position="25"/>
        <end position="169"/>
    </location>
</feature>
<evidence type="ECO:0000259" key="1">
    <source>
        <dbReference type="Pfam" id="PF24777"/>
    </source>
</evidence>
<dbReference type="AlphaFoldDB" id="A0A6J6XYU5"/>